<evidence type="ECO:0000313" key="2">
    <source>
        <dbReference type="Proteomes" id="UP001060085"/>
    </source>
</evidence>
<organism evidence="1 2">
    <name type="scientific">Catharanthus roseus</name>
    <name type="common">Madagascar periwinkle</name>
    <name type="synonym">Vinca rosea</name>
    <dbReference type="NCBI Taxonomy" id="4058"/>
    <lineage>
        <taxon>Eukaryota</taxon>
        <taxon>Viridiplantae</taxon>
        <taxon>Streptophyta</taxon>
        <taxon>Embryophyta</taxon>
        <taxon>Tracheophyta</taxon>
        <taxon>Spermatophyta</taxon>
        <taxon>Magnoliopsida</taxon>
        <taxon>eudicotyledons</taxon>
        <taxon>Gunneridae</taxon>
        <taxon>Pentapetalae</taxon>
        <taxon>asterids</taxon>
        <taxon>lamiids</taxon>
        <taxon>Gentianales</taxon>
        <taxon>Apocynaceae</taxon>
        <taxon>Rauvolfioideae</taxon>
        <taxon>Vinceae</taxon>
        <taxon>Catharanthinae</taxon>
        <taxon>Catharanthus</taxon>
    </lineage>
</organism>
<proteinExistence type="predicted"/>
<comment type="caution">
    <text evidence="1">The sequence shown here is derived from an EMBL/GenBank/DDBJ whole genome shotgun (WGS) entry which is preliminary data.</text>
</comment>
<evidence type="ECO:0000313" key="1">
    <source>
        <dbReference type="EMBL" id="KAI5673642.1"/>
    </source>
</evidence>
<sequence length="135" mass="14621">MNLLYIAKQGTVSFFLQVDIPSPSATKKNSSKSGGAKKAIGLLLRKEQFELRIGLLFFGAGGHVFISGIRNFFAFGVAHLSLSITSNPIPELLTGEVHAAAAAGVSSRFFNFFLQIDFLNFLVFLLQEGPIELAN</sequence>
<dbReference type="EMBL" id="CM044703">
    <property type="protein sequence ID" value="KAI5673642.1"/>
    <property type="molecule type" value="Genomic_DNA"/>
</dbReference>
<name>A0ACC0BLT1_CATRO</name>
<reference evidence="2" key="1">
    <citation type="journal article" date="2023" name="Nat. Plants">
        <title>Single-cell RNA sequencing provides a high-resolution roadmap for understanding the multicellular compartmentation of specialized metabolism.</title>
        <authorList>
            <person name="Sun S."/>
            <person name="Shen X."/>
            <person name="Li Y."/>
            <person name="Li Y."/>
            <person name="Wang S."/>
            <person name="Li R."/>
            <person name="Zhang H."/>
            <person name="Shen G."/>
            <person name="Guo B."/>
            <person name="Wei J."/>
            <person name="Xu J."/>
            <person name="St-Pierre B."/>
            <person name="Chen S."/>
            <person name="Sun C."/>
        </authorList>
    </citation>
    <scope>NUCLEOTIDE SEQUENCE [LARGE SCALE GENOMIC DNA]</scope>
</reference>
<gene>
    <name evidence="1" type="ORF">M9H77_14006</name>
</gene>
<accession>A0ACC0BLT1</accession>
<protein>
    <submittedName>
        <fullName evidence="1">Uncharacterized protein</fullName>
    </submittedName>
</protein>
<dbReference type="Proteomes" id="UP001060085">
    <property type="component" value="Linkage Group LG03"/>
</dbReference>
<keyword evidence="2" id="KW-1185">Reference proteome</keyword>